<dbReference type="AlphaFoldDB" id="A0A6B9Z7C8"/>
<organism evidence="6 7">
    <name type="scientific">Chitinophaga agri</name>
    <dbReference type="NCBI Taxonomy" id="2703787"/>
    <lineage>
        <taxon>Bacteria</taxon>
        <taxon>Pseudomonadati</taxon>
        <taxon>Bacteroidota</taxon>
        <taxon>Chitinophagia</taxon>
        <taxon>Chitinophagales</taxon>
        <taxon>Chitinophagaceae</taxon>
        <taxon>Chitinophaga</taxon>
    </lineage>
</organism>
<dbReference type="InterPro" id="IPR005793">
    <property type="entry name" value="Formyl_trans_C"/>
</dbReference>
<dbReference type="GO" id="GO:0004479">
    <property type="term" value="F:methionyl-tRNA formyltransferase activity"/>
    <property type="evidence" value="ECO:0007669"/>
    <property type="project" value="TreeGrafter"/>
</dbReference>
<protein>
    <submittedName>
        <fullName evidence="6">Methionyl-tRNA formyltransferase</fullName>
    </submittedName>
</protein>
<reference evidence="6 7" key="1">
    <citation type="submission" date="2020-01" db="EMBL/GenBank/DDBJ databases">
        <title>Complete genome sequence of Chitinophaga sp. H33E-04 isolated from quinoa roots.</title>
        <authorList>
            <person name="Weon H.-Y."/>
            <person name="Lee S.A."/>
        </authorList>
    </citation>
    <scope>NUCLEOTIDE SEQUENCE [LARGE SCALE GENOMIC DNA]</scope>
    <source>
        <strain evidence="6 7">H33E-04</strain>
    </source>
</reference>
<dbReference type="Pfam" id="PF00551">
    <property type="entry name" value="Formyl_trans_N"/>
    <property type="match status" value="1"/>
</dbReference>
<dbReference type="InterPro" id="IPR011034">
    <property type="entry name" value="Formyl_transferase-like_C_sf"/>
</dbReference>
<accession>A0A6B9Z7C8</accession>
<feature type="domain" description="Formyl transferase N-terminal" evidence="4">
    <location>
        <begin position="41"/>
        <end position="157"/>
    </location>
</feature>
<dbReference type="RefSeq" id="WP_162329835.1">
    <property type="nucleotide sequence ID" value="NZ_CP048113.1"/>
</dbReference>
<keyword evidence="2 6" id="KW-0808">Transferase</keyword>
<keyword evidence="3" id="KW-0648">Protein biosynthesis</keyword>
<evidence type="ECO:0000313" key="7">
    <source>
        <dbReference type="Proteomes" id="UP000476411"/>
    </source>
</evidence>
<evidence type="ECO:0000256" key="1">
    <source>
        <dbReference type="ARBA" id="ARBA00010699"/>
    </source>
</evidence>
<dbReference type="Gene3D" id="3.40.50.12230">
    <property type="match status" value="1"/>
</dbReference>
<sequence length="301" mass="33673">MKIGIISGGDHFIPLAYTLASQGLQVCIFFSPTEDLAAQQKVQAFIQAARLPMQMEKNVTTDVYEWLDAVRPETVFVYGYRYLLDIKRFAGIPAFNIHPGPLPCFRGPSPVFWQLKTGQPTLGFTIHVLSEKFDAGQVVWTKTIPDQPHYTYAAVNQLCSQYCIEGVMGIIAMLRQRMPLPAISAGNKQAGYHKRPQLHDILINWEQMTATEICNLIRACNPWNKGAMTIFNGQELKLMDGALTATHTNTHPGTVIIQDKVMEIVCAGGRTIRTNMLYVYEGYVPAYYADQFGVRHGVKLG</sequence>
<dbReference type="Pfam" id="PF02911">
    <property type="entry name" value="Formyl_trans_C"/>
    <property type="match status" value="1"/>
</dbReference>
<dbReference type="GO" id="GO:0005829">
    <property type="term" value="C:cytosol"/>
    <property type="evidence" value="ECO:0007669"/>
    <property type="project" value="TreeGrafter"/>
</dbReference>
<dbReference type="InterPro" id="IPR036477">
    <property type="entry name" value="Formyl_transf_N_sf"/>
</dbReference>
<evidence type="ECO:0000256" key="3">
    <source>
        <dbReference type="ARBA" id="ARBA00022917"/>
    </source>
</evidence>
<dbReference type="PANTHER" id="PTHR11138">
    <property type="entry name" value="METHIONYL-TRNA FORMYLTRANSFERASE"/>
    <property type="match status" value="1"/>
</dbReference>
<dbReference type="EMBL" id="CP048113">
    <property type="protein sequence ID" value="QHS58130.1"/>
    <property type="molecule type" value="Genomic_DNA"/>
</dbReference>
<feature type="domain" description="Formyl transferase C-terminal" evidence="5">
    <location>
        <begin position="200"/>
        <end position="270"/>
    </location>
</feature>
<keyword evidence="7" id="KW-1185">Reference proteome</keyword>
<dbReference type="SUPFAM" id="SSF50486">
    <property type="entry name" value="FMT C-terminal domain-like"/>
    <property type="match status" value="1"/>
</dbReference>
<dbReference type="SUPFAM" id="SSF53328">
    <property type="entry name" value="Formyltransferase"/>
    <property type="match status" value="1"/>
</dbReference>
<evidence type="ECO:0000256" key="2">
    <source>
        <dbReference type="ARBA" id="ARBA00022679"/>
    </source>
</evidence>
<name>A0A6B9Z7C8_9BACT</name>
<evidence type="ECO:0000259" key="5">
    <source>
        <dbReference type="Pfam" id="PF02911"/>
    </source>
</evidence>
<dbReference type="KEGG" id="chih:GWR21_00525"/>
<dbReference type="InterPro" id="IPR044135">
    <property type="entry name" value="Met-tRNA-FMT_C"/>
</dbReference>
<dbReference type="InterPro" id="IPR002376">
    <property type="entry name" value="Formyl_transf_N"/>
</dbReference>
<gene>
    <name evidence="6" type="ORF">GWR21_00525</name>
</gene>
<proteinExistence type="inferred from homology"/>
<comment type="similarity">
    <text evidence="1">Belongs to the Fmt family.</text>
</comment>
<dbReference type="Proteomes" id="UP000476411">
    <property type="component" value="Chromosome"/>
</dbReference>
<dbReference type="PANTHER" id="PTHR11138:SF5">
    <property type="entry name" value="METHIONYL-TRNA FORMYLTRANSFERASE, MITOCHONDRIAL"/>
    <property type="match status" value="1"/>
</dbReference>
<evidence type="ECO:0000313" key="6">
    <source>
        <dbReference type="EMBL" id="QHS58130.1"/>
    </source>
</evidence>
<evidence type="ECO:0000259" key="4">
    <source>
        <dbReference type="Pfam" id="PF00551"/>
    </source>
</evidence>
<dbReference type="CDD" id="cd08704">
    <property type="entry name" value="Met_tRNA_FMT_C"/>
    <property type="match status" value="1"/>
</dbReference>